<organism evidence="1 2">
    <name type="scientific">Endozoicomonas numazuensis</name>
    <dbReference type="NCBI Taxonomy" id="1137799"/>
    <lineage>
        <taxon>Bacteria</taxon>
        <taxon>Pseudomonadati</taxon>
        <taxon>Pseudomonadota</taxon>
        <taxon>Gammaproteobacteria</taxon>
        <taxon>Oceanospirillales</taxon>
        <taxon>Endozoicomonadaceae</taxon>
        <taxon>Endozoicomonas</taxon>
    </lineage>
</organism>
<name>A0A081NGN1_9GAMM</name>
<evidence type="ECO:0000313" key="2">
    <source>
        <dbReference type="Proteomes" id="UP000028073"/>
    </source>
</evidence>
<dbReference type="AlphaFoldDB" id="A0A081NGN1"/>
<protein>
    <submittedName>
        <fullName evidence="1">Uncharacterized protein</fullName>
    </submittedName>
</protein>
<gene>
    <name evidence="1" type="ORF">GZ78_17910</name>
</gene>
<proteinExistence type="predicted"/>
<reference evidence="1 2" key="1">
    <citation type="submission" date="2014-06" db="EMBL/GenBank/DDBJ databases">
        <title>Whole Genome Sequences of Three Symbiotic Endozoicomonas Bacteria.</title>
        <authorList>
            <person name="Neave M.J."/>
            <person name="Apprill A."/>
            <person name="Voolstra C.R."/>
        </authorList>
    </citation>
    <scope>NUCLEOTIDE SEQUENCE [LARGE SCALE GENOMIC DNA]</scope>
    <source>
        <strain evidence="1 2">DSM 25634</strain>
    </source>
</reference>
<evidence type="ECO:0000313" key="1">
    <source>
        <dbReference type="EMBL" id="KEQ17604.1"/>
    </source>
</evidence>
<comment type="caution">
    <text evidence="1">The sequence shown here is derived from an EMBL/GenBank/DDBJ whole genome shotgun (WGS) entry which is preliminary data.</text>
</comment>
<accession>A0A081NGN1</accession>
<sequence length="135" mass="15512">MYLSPKRITARQVQVDKNDDGETRRLTDNSARSEDGRIFRPICCRRSRAVYSRTLFSVSLLETIFDALTTNPFTPALVKRLAKYQPEFFVKLLHQANMSELTAQEYDAYLSGLPDLQNTAVLSVRENVLFRPSHL</sequence>
<keyword evidence="2" id="KW-1185">Reference proteome</keyword>
<dbReference type="EMBL" id="JOKH01000003">
    <property type="protein sequence ID" value="KEQ17604.1"/>
    <property type="molecule type" value="Genomic_DNA"/>
</dbReference>
<dbReference type="Proteomes" id="UP000028073">
    <property type="component" value="Unassembled WGS sequence"/>
</dbReference>